<dbReference type="InterPro" id="IPR054132">
    <property type="entry name" value="Consortin_N"/>
</dbReference>
<dbReference type="GO" id="GO:0005802">
    <property type="term" value="C:trans-Golgi network"/>
    <property type="evidence" value="ECO:0007669"/>
    <property type="project" value="InterPro"/>
</dbReference>
<evidence type="ECO:0000259" key="3">
    <source>
        <dbReference type="Pfam" id="PF22883"/>
    </source>
</evidence>
<organism evidence="4 5">
    <name type="scientific">Patiria miniata</name>
    <name type="common">Bat star</name>
    <name type="synonym">Asterina miniata</name>
    <dbReference type="NCBI Taxonomy" id="46514"/>
    <lineage>
        <taxon>Eukaryota</taxon>
        <taxon>Metazoa</taxon>
        <taxon>Echinodermata</taxon>
        <taxon>Eleutherozoa</taxon>
        <taxon>Asterozoa</taxon>
        <taxon>Asteroidea</taxon>
        <taxon>Valvatacea</taxon>
        <taxon>Valvatida</taxon>
        <taxon>Asterinidae</taxon>
        <taxon>Patiria</taxon>
    </lineage>
</organism>
<dbReference type="OMA" id="MYYENAL"/>
<evidence type="ECO:0000313" key="5">
    <source>
        <dbReference type="Proteomes" id="UP000887568"/>
    </source>
</evidence>
<feature type="compositionally biased region" description="Acidic residues" evidence="1">
    <location>
        <begin position="82"/>
        <end position="102"/>
    </location>
</feature>
<dbReference type="PANTHER" id="PTHR28581:SF2">
    <property type="entry name" value="NUTRITIONALLY-REGULATED ADIPOSE AND CARDIAC ENRICHED PROTEIN HOMOLOG ISOFORM X1"/>
    <property type="match status" value="1"/>
</dbReference>
<feature type="transmembrane region" description="Helical" evidence="2">
    <location>
        <begin position="468"/>
        <end position="494"/>
    </location>
</feature>
<dbReference type="GeneID" id="119743397"/>
<dbReference type="GO" id="GO:0071253">
    <property type="term" value="F:connexin binding"/>
    <property type="evidence" value="ECO:0007669"/>
    <property type="project" value="InterPro"/>
</dbReference>
<feature type="region of interest" description="Disordered" evidence="1">
    <location>
        <begin position="406"/>
        <end position="463"/>
    </location>
</feature>
<feature type="region of interest" description="Disordered" evidence="1">
    <location>
        <begin position="304"/>
        <end position="326"/>
    </location>
</feature>
<sequence>MSRFIYHDTLTVVTMDPDEAAVDAMGEQAGGDNLLNPVTMATSLHPPDSSSLEDKNQNGTMSRPDASETPDTIISSASPIETGDEGAVFDEDSHEIVLEDETKDNNGILGVEDVGSREIETDEPASDFALIVNGDSQEMDDVRASAGGSSDQQGLTEESRPDGEGRRQRQDREDDEGRSKDQDQTLAGDGSKESSDPAEQGDLPDDPVNLKRHQRASLYRQGLKHQETEGNSEEALRCYLAAITGLTESEAFTELPQCLHQISNIYFEKKEYEKAVHFIQAEKMYYETALIDIVNLQKQFESNSEENNEDLTTEKGDVSSQAGPDSPEIIKAKEYENLAKLCLKESKPQLALEYCGKATKVYREVYGDSHPVTVGSLDLFTLIYADVGKKLYADAMQKFDAEEKVLETSSAESQPKKSDQETTAGEETTNELRQRSKDDSVIQPAAETDPQTRTEFEPAPQPEEQDDWVTTCLLMLLFLLITFLVLLIMSYFYCLGNERSSICHQFKGDLSYWYMKIKHYYLGFGKR</sequence>
<feature type="compositionally biased region" description="Polar residues" evidence="1">
    <location>
        <begin position="69"/>
        <end position="79"/>
    </location>
</feature>
<keyword evidence="2" id="KW-0812">Transmembrane</keyword>
<dbReference type="PANTHER" id="PTHR28581">
    <property type="entry name" value="CONSORTIN"/>
    <property type="match status" value="1"/>
</dbReference>
<proteinExistence type="predicted"/>
<dbReference type="SUPFAM" id="SSF48452">
    <property type="entry name" value="TPR-like"/>
    <property type="match status" value="1"/>
</dbReference>
<dbReference type="AlphaFoldDB" id="A0A914BHG2"/>
<dbReference type="InterPro" id="IPR011990">
    <property type="entry name" value="TPR-like_helical_dom_sf"/>
</dbReference>
<keyword evidence="2" id="KW-1133">Transmembrane helix</keyword>
<reference evidence="4" key="1">
    <citation type="submission" date="2022-11" db="UniProtKB">
        <authorList>
            <consortium name="EnsemblMetazoa"/>
        </authorList>
    </citation>
    <scope>IDENTIFICATION</scope>
</reference>
<dbReference type="Pfam" id="PF22883">
    <property type="entry name" value="Consortin_N"/>
    <property type="match status" value="1"/>
</dbReference>
<name>A0A914BHG2_PATMI</name>
<dbReference type="OrthoDB" id="9946233at2759"/>
<evidence type="ECO:0000313" key="4">
    <source>
        <dbReference type="EnsemblMetazoa" id="XP_038075713.1"/>
    </source>
</evidence>
<dbReference type="GO" id="GO:0042998">
    <property type="term" value="P:positive regulation of Golgi to plasma membrane protein transport"/>
    <property type="evidence" value="ECO:0007669"/>
    <property type="project" value="TreeGrafter"/>
</dbReference>
<dbReference type="EnsemblMetazoa" id="XM_038219785.1">
    <property type="protein sequence ID" value="XP_038075713.1"/>
    <property type="gene ID" value="LOC119743397"/>
</dbReference>
<evidence type="ECO:0000256" key="1">
    <source>
        <dbReference type="SAM" id="MobiDB-lite"/>
    </source>
</evidence>
<keyword evidence="2" id="KW-0472">Membrane</keyword>
<dbReference type="Gene3D" id="1.25.40.10">
    <property type="entry name" value="Tetratricopeptide repeat domain"/>
    <property type="match status" value="1"/>
</dbReference>
<feature type="region of interest" description="Disordered" evidence="1">
    <location>
        <begin position="140"/>
        <end position="210"/>
    </location>
</feature>
<feature type="compositionally biased region" description="Basic and acidic residues" evidence="1">
    <location>
        <begin position="157"/>
        <end position="183"/>
    </location>
</feature>
<dbReference type="RefSeq" id="XP_038075713.1">
    <property type="nucleotide sequence ID" value="XM_038219785.1"/>
</dbReference>
<evidence type="ECO:0000256" key="2">
    <source>
        <dbReference type="SAM" id="Phobius"/>
    </source>
</evidence>
<feature type="compositionally biased region" description="Polar residues" evidence="1">
    <location>
        <begin position="147"/>
        <end position="156"/>
    </location>
</feature>
<feature type="compositionally biased region" description="Basic and acidic residues" evidence="1">
    <location>
        <begin position="430"/>
        <end position="440"/>
    </location>
</feature>
<dbReference type="GO" id="GO:0005886">
    <property type="term" value="C:plasma membrane"/>
    <property type="evidence" value="ECO:0007669"/>
    <property type="project" value="TreeGrafter"/>
</dbReference>
<dbReference type="GO" id="GO:0030133">
    <property type="term" value="C:transport vesicle"/>
    <property type="evidence" value="ECO:0007669"/>
    <property type="project" value="TreeGrafter"/>
</dbReference>
<accession>A0A914BHG2</accession>
<feature type="region of interest" description="Disordered" evidence="1">
    <location>
        <begin position="27"/>
        <end position="110"/>
    </location>
</feature>
<dbReference type="InterPro" id="IPR042318">
    <property type="entry name" value="Consortin"/>
</dbReference>
<dbReference type="Proteomes" id="UP000887568">
    <property type="component" value="Unplaced"/>
</dbReference>
<protein>
    <recommendedName>
        <fullName evidence="3">Consortin N-terminal domain-containing protein</fullName>
    </recommendedName>
</protein>
<feature type="domain" description="Consortin N-terminal" evidence="3">
    <location>
        <begin position="252"/>
        <end position="302"/>
    </location>
</feature>
<keyword evidence="5" id="KW-1185">Reference proteome</keyword>